<dbReference type="SUPFAM" id="SSF52540">
    <property type="entry name" value="P-loop containing nucleoside triphosphate hydrolases"/>
    <property type="match status" value="1"/>
</dbReference>
<accession>A0AAP2C810</accession>
<dbReference type="PANTHER" id="PTHR12788">
    <property type="entry name" value="PROTEIN-TYROSINE SULFOTRANSFERASE 2"/>
    <property type="match status" value="1"/>
</dbReference>
<gene>
    <name evidence="3" type="ORF">KB893_002820</name>
</gene>
<feature type="repeat" description="TPR" evidence="2">
    <location>
        <begin position="141"/>
        <end position="174"/>
    </location>
</feature>
<dbReference type="EMBL" id="JAGQFT020000002">
    <property type="protein sequence ID" value="MBS7456068.1"/>
    <property type="molecule type" value="Genomic_DNA"/>
</dbReference>
<dbReference type="Pfam" id="PF13469">
    <property type="entry name" value="Sulfotransfer_3"/>
    <property type="match status" value="1"/>
</dbReference>
<dbReference type="InterPro" id="IPR011990">
    <property type="entry name" value="TPR-like_helical_dom_sf"/>
</dbReference>
<comment type="caution">
    <text evidence="3">The sequence shown here is derived from an EMBL/GenBank/DDBJ whole genome shotgun (WGS) entry which is preliminary data.</text>
</comment>
<dbReference type="GO" id="GO:0008476">
    <property type="term" value="F:protein-tyrosine sulfotransferase activity"/>
    <property type="evidence" value="ECO:0007669"/>
    <property type="project" value="InterPro"/>
</dbReference>
<name>A0AAP2C810_9GAMM</name>
<evidence type="ECO:0000256" key="1">
    <source>
        <dbReference type="ARBA" id="ARBA00022679"/>
    </source>
</evidence>
<keyword evidence="1" id="KW-0808">Transferase</keyword>
<evidence type="ECO:0000313" key="4">
    <source>
        <dbReference type="Proteomes" id="UP000675747"/>
    </source>
</evidence>
<evidence type="ECO:0000256" key="2">
    <source>
        <dbReference type="PROSITE-ProRule" id="PRU00339"/>
    </source>
</evidence>
<reference evidence="3 4" key="1">
    <citation type="journal article" date="2021" name="Microbiol. Resour. Announc.">
        <title>Draft Genome Sequence of Coralloluteibacterium stylophorae LMG 29479T.</title>
        <authorList>
            <person name="Karlyshev A.V."/>
            <person name="Kudryashova E.B."/>
            <person name="Ariskina E.V."/>
            <person name="Conroy A.P."/>
            <person name="Abidueva E.Y."/>
        </authorList>
    </citation>
    <scope>NUCLEOTIDE SEQUENCE [LARGE SCALE GENOMIC DNA]</scope>
    <source>
        <strain evidence="3 4">LMG 29479</strain>
    </source>
</reference>
<organism evidence="3 4">
    <name type="scientific">Coralloluteibacterium stylophorae</name>
    <dbReference type="NCBI Taxonomy" id="1776034"/>
    <lineage>
        <taxon>Bacteria</taxon>
        <taxon>Pseudomonadati</taxon>
        <taxon>Pseudomonadota</taxon>
        <taxon>Gammaproteobacteria</taxon>
        <taxon>Lysobacterales</taxon>
        <taxon>Lysobacteraceae</taxon>
        <taxon>Coralloluteibacterium</taxon>
    </lineage>
</organism>
<dbReference type="PROSITE" id="PS50005">
    <property type="entry name" value="TPR"/>
    <property type="match status" value="1"/>
</dbReference>
<dbReference type="InterPro" id="IPR019734">
    <property type="entry name" value="TPR_rpt"/>
</dbReference>
<keyword evidence="2" id="KW-0802">TPR repeat</keyword>
<dbReference type="Gene3D" id="3.40.50.300">
    <property type="entry name" value="P-loop containing nucleotide triphosphate hydrolases"/>
    <property type="match status" value="1"/>
</dbReference>
<dbReference type="PANTHER" id="PTHR12788:SF10">
    <property type="entry name" value="PROTEIN-TYROSINE SULFOTRANSFERASE"/>
    <property type="match status" value="1"/>
</dbReference>
<dbReference type="RefSeq" id="WP_213173417.1">
    <property type="nucleotide sequence ID" value="NZ_JAGQFT020000002.1"/>
</dbReference>
<dbReference type="SMART" id="SM00028">
    <property type="entry name" value="TPR"/>
    <property type="match status" value="3"/>
</dbReference>
<evidence type="ECO:0000313" key="3">
    <source>
        <dbReference type="EMBL" id="MBS7456068.1"/>
    </source>
</evidence>
<dbReference type="Gene3D" id="1.25.40.10">
    <property type="entry name" value="Tetratricopeptide repeat domain"/>
    <property type="match status" value="2"/>
</dbReference>
<proteinExistence type="predicted"/>
<dbReference type="Proteomes" id="UP000675747">
    <property type="component" value="Unassembled WGS sequence"/>
</dbReference>
<dbReference type="InterPro" id="IPR026634">
    <property type="entry name" value="TPST-like"/>
</dbReference>
<dbReference type="InterPro" id="IPR027417">
    <property type="entry name" value="P-loop_NTPase"/>
</dbReference>
<keyword evidence="4" id="KW-1185">Reference proteome</keyword>
<dbReference type="SUPFAM" id="SSF48452">
    <property type="entry name" value="TPR-like"/>
    <property type="match status" value="1"/>
</dbReference>
<sequence>MSLRIERLRTRSQHYLTLKQWDAAAASYESLLAVEPDDVDALLGYAKAQSSRGRVRAAHAAALRAHALAPREPRQVLELAGRLRLLNESGLLVDLLRQSGIERHDDPDALLEQALSASTINAHEESLVLVDRVLELAPDLPEARYLRGNVMMFFGRMDEAEVELERAITLKPGYAQAHWVLSRLRRQTLERNHAQRIRARLAEVRPGGHGETYLSFALHNELHDLGQYADAWRALERGCAAKRGLAPHDRAVTARLFDRLKQLCTANFVNPGPAPEGSFVPIFVIGMHRSGTTLLERILGGHSQVADGGETYLFTGQMKIAADTHVSGVLDQRLLDRVSDVDYQAVGAGFLRASAWRARGHAYLTEKLPSNFLHAGFIAKALPQARFLHMRRDPRETCFSNLRTLFSDIASYSYDQLDMADYYRRYLDLMGHWHDVMPGRILDISYDALVEDAEAVARDVFAFCGLSFEPGTLDLNRNGAVSTASSAQVRGSISKRKVPDWQHYRRHLQPMLEALDDLV</sequence>
<dbReference type="AlphaFoldDB" id="A0AAP2C810"/>
<protein>
    <submittedName>
        <fullName evidence="3">Sulfotransferase</fullName>
    </submittedName>
</protein>